<dbReference type="Pfam" id="PF01551">
    <property type="entry name" value="Peptidase_M23"/>
    <property type="match status" value="1"/>
</dbReference>
<evidence type="ECO:0000256" key="4">
    <source>
        <dbReference type="ARBA" id="ARBA00022801"/>
    </source>
</evidence>
<keyword evidence="4 9" id="KW-0378">Hydrolase</keyword>
<keyword evidence="3" id="KW-0479">Metal-binding</keyword>
<evidence type="ECO:0000256" key="5">
    <source>
        <dbReference type="ARBA" id="ARBA00022833"/>
    </source>
</evidence>
<protein>
    <submittedName>
        <fullName evidence="9">Murein DD-endopeptidase MepM/ murein hydrolase activator NlpD</fullName>
    </submittedName>
</protein>
<sequence length="266" mass="28380">MKTLIVTCLAACVALSGCTSMLAANSEDAAIDHFVSPPEGETAKASGPDDRMKLSYASEETPNLASRAFDMVVKLGNNKVDVYRYRDPETGRSAYFDAKGYRLGQYLLRNPVPDGRRTSGFGNRRHPVLGYSRMHAGVDWAAPVGTPIYAAADGVVKFVGKHGGDGQMTVIDHGHGYESAYSHQSRFADGIKVGTRVHQGQVIGYVGKSGLVTGPHLHYAVSVNGRKVNPMQVHFIREGRLSGTALAKFEKAVAADSKKANAGAGV</sequence>
<evidence type="ECO:0000256" key="6">
    <source>
        <dbReference type="ARBA" id="ARBA00023049"/>
    </source>
</evidence>
<proteinExistence type="predicted"/>
<feature type="chain" id="PRO_5046986626" evidence="7">
    <location>
        <begin position="24"/>
        <end position="266"/>
    </location>
</feature>
<comment type="cofactor">
    <cofactor evidence="1">
        <name>Zn(2+)</name>
        <dbReference type="ChEBI" id="CHEBI:29105"/>
    </cofactor>
</comment>
<dbReference type="PROSITE" id="PS51257">
    <property type="entry name" value="PROKAR_LIPOPROTEIN"/>
    <property type="match status" value="1"/>
</dbReference>
<keyword evidence="10" id="KW-1185">Reference proteome</keyword>
<dbReference type="Gene3D" id="3.10.450.350">
    <property type="match status" value="1"/>
</dbReference>
<comment type="caution">
    <text evidence="9">The sequence shown here is derived from an EMBL/GenBank/DDBJ whole genome shotgun (WGS) entry which is preliminary data.</text>
</comment>
<dbReference type="InterPro" id="IPR050570">
    <property type="entry name" value="Cell_wall_metabolism_enzyme"/>
</dbReference>
<evidence type="ECO:0000256" key="2">
    <source>
        <dbReference type="ARBA" id="ARBA00022670"/>
    </source>
</evidence>
<dbReference type="PANTHER" id="PTHR21666:SF288">
    <property type="entry name" value="CELL DIVISION PROTEIN YTFB"/>
    <property type="match status" value="1"/>
</dbReference>
<keyword evidence="6" id="KW-0482">Metalloprotease</keyword>
<gene>
    <name evidence="9" type="ORF">ABID12_001134</name>
</gene>
<feature type="signal peptide" evidence="7">
    <location>
        <begin position="1"/>
        <end position="23"/>
    </location>
</feature>
<dbReference type="SUPFAM" id="SSF51261">
    <property type="entry name" value="Duplicated hybrid motif"/>
    <property type="match status" value="1"/>
</dbReference>
<keyword evidence="2" id="KW-0645">Protease</keyword>
<dbReference type="RefSeq" id="WP_354433436.1">
    <property type="nucleotide sequence ID" value="NZ_JBEPLY010000003.1"/>
</dbReference>
<name>A0ABV2I8F9_9HYPH</name>
<evidence type="ECO:0000313" key="9">
    <source>
        <dbReference type="EMBL" id="MET3599203.1"/>
    </source>
</evidence>
<dbReference type="Proteomes" id="UP001549164">
    <property type="component" value="Unassembled WGS sequence"/>
</dbReference>
<evidence type="ECO:0000256" key="3">
    <source>
        <dbReference type="ARBA" id="ARBA00022723"/>
    </source>
</evidence>
<dbReference type="EMBL" id="JBEPLY010000003">
    <property type="protein sequence ID" value="MET3599203.1"/>
    <property type="molecule type" value="Genomic_DNA"/>
</dbReference>
<feature type="domain" description="M23ase beta-sheet core" evidence="8">
    <location>
        <begin position="133"/>
        <end position="230"/>
    </location>
</feature>
<dbReference type="Gene3D" id="2.70.70.10">
    <property type="entry name" value="Glucose Permease (Domain IIA)"/>
    <property type="match status" value="1"/>
</dbReference>
<organism evidence="9 10">
    <name type="scientific">Martelella mangrovi</name>
    <dbReference type="NCBI Taxonomy" id="1397477"/>
    <lineage>
        <taxon>Bacteria</taxon>
        <taxon>Pseudomonadati</taxon>
        <taxon>Pseudomonadota</taxon>
        <taxon>Alphaproteobacteria</taxon>
        <taxon>Hyphomicrobiales</taxon>
        <taxon>Aurantimonadaceae</taxon>
        <taxon>Martelella</taxon>
    </lineage>
</organism>
<evidence type="ECO:0000259" key="8">
    <source>
        <dbReference type="Pfam" id="PF01551"/>
    </source>
</evidence>
<dbReference type="InterPro" id="IPR011055">
    <property type="entry name" value="Dup_hybrid_motif"/>
</dbReference>
<dbReference type="GO" id="GO:0016787">
    <property type="term" value="F:hydrolase activity"/>
    <property type="evidence" value="ECO:0007669"/>
    <property type="project" value="UniProtKB-KW"/>
</dbReference>
<dbReference type="CDD" id="cd12797">
    <property type="entry name" value="M23_peptidase"/>
    <property type="match status" value="1"/>
</dbReference>
<evidence type="ECO:0000256" key="7">
    <source>
        <dbReference type="SAM" id="SignalP"/>
    </source>
</evidence>
<keyword evidence="5" id="KW-0862">Zinc</keyword>
<evidence type="ECO:0000256" key="1">
    <source>
        <dbReference type="ARBA" id="ARBA00001947"/>
    </source>
</evidence>
<evidence type="ECO:0000313" key="10">
    <source>
        <dbReference type="Proteomes" id="UP001549164"/>
    </source>
</evidence>
<dbReference type="InterPro" id="IPR016047">
    <property type="entry name" value="M23ase_b-sheet_dom"/>
</dbReference>
<reference evidence="9 10" key="1">
    <citation type="submission" date="2024-06" db="EMBL/GenBank/DDBJ databases">
        <title>Genomic Encyclopedia of Type Strains, Phase IV (KMG-IV): sequencing the most valuable type-strain genomes for metagenomic binning, comparative biology and taxonomic classification.</title>
        <authorList>
            <person name="Goeker M."/>
        </authorList>
    </citation>
    <scope>NUCLEOTIDE SEQUENCE [LARGE SCALE GENOMIC DNA]</scope>
    <source>
        <strain evidence="9 10">DSM 28102</strain>
    </source>
</reference>
<keyword evidence="7" id="KW-0732">Signal</keyword>
<dbReference type="PANTHER" id="PTHR21666">
    <property type="entry name" value="PEPTIDASE-RELATED"/>
    <property type="match status" value="1"/>
</dbReference>
<accession>A0ABV2I8F9</accession>